<dbReference type="AlphaFoldDB" id="A0ABD3ET15"/>
<keyword evidence="2" id="KW-1185">Reference proteome</keyword>
<proteinExistence type="predicted"/>
<evidence type="ECO:0000313" key="1">
    <source>
        <dbReference type="EMBL" id="KAL3657608.1"/>
    </source>
</evidence>
<evidence type="ECO:0008006" key="3">
    <source>
        <dbReference type="Google" id="ProtNLM"/>
    </source>
</evidence>
<sequence length="101" mass="11378">MYEPLVNDCYHDEMHTVWEGDAKDTAIPAGTGKEGLREFLEWWHKASMPGFELKIDPSKWVNAPQQPDGASCGVLVVAQEHNYLTGNLEQQGYKVSKDDVK</sequence>
<organism evidence="1 2">
    <name type="scientific">Phytophthora oleae</name>
    <dbReference type="NCBI Taxonomy" id="2107226"/>
    <lineage>
        <taxon>Eukaryota</taxon>
        <taxon>Sar</taxon>
        <taxon>Stramenopiles</taxon>
        <taxon>Oomycota</taxon>
        <taxon>Peronosporomycetes</taxon>
        <taxon>Peronosporales</taxon>
        <taxon>Peronosporaceae</taxon>
        <taxon>Phytophthora</taxon>
    </lineage>
</organism>
<dbReference type="Proteomes" id="UP001632037">
    <property type="component" value="Unassembled WGS sequence"/>
</dbReference>
<dbReference type="EMBL" id="JBIMZQ010000062">
    <property type="protein sequence ID" value="KAL3657608.1"/>
    <property type="molecule type" value="Genomic_DNA"/>
</dbReference>
<name>A0ABD3ET15_9STRA</name>
<protein>
    <recommendedName>
        <fullName evidence="3">Ubiquitin-like protease family profile domain-containing protein</fullName>
    </recommendedName>
</protein>
<accession>A0ABD3ET15</accession>
<comment type="caution">
    <text evidence="1">The sequence shown here is derived from an EMBL/GenBank/DDBJ whole genome shotgun (WGS) entry which is preliminary data.</text>
</comment>
<reference evidence="1 2" key="1">
    <citation type="submission" date="2024-09" db="EMBL/GenBank/DDBJ databases">
        <title>Genome sequencing and assembly of Phytophthora oleae, isolate VK10A, causative agent of rot of olive drupes.</title>
        <authorList>
            <person name="Conti Taguali S."/>
            <person name="Riolo M."/>
            <person name="La Spada F."/>
            <person name="Cacciola S.O."/>
            <person name="Dionisio G."/>
        </authorList>
    </citation>
    <scope>NUCLEOTIDE SEQUENCE [LARGE SCALE GENOMIC DNA]</scope>
    <source>
        <strain evidence="1 2">VK10A</strain>
    </source>
</reference>
<gene>
    <name evidence="1" type="ORF">V7S43_017412</name>
</gene>
<evidence type="ECO:0000313" key="2">
    <source>
        <dbReference type="Proteomes" id="UP001632037"/>
    </source>
</evidence>